<dbReference type="Pfam" id="PF07963">
    <property type="entry name" value="N_methyl"/>
    <property type="match status" value="1"/>
</dbReference>
<proteinExistence type="inferred from homology"/>
<dbReference type="PROSITE" id="PS00409">
    <property type="entry name" value="PROKAR_NTER_METHYL"/>
    <property type="match status" value="1"/>
</dbReference>
<evidence type="ECO:0000256" key="8">
    <source>
        <dbReference type="ARBA" id="ARBA00023136"/>
    </source>
</evidence>
<comment type="similarity">
    <text evidence="9">Belongs to the GSP H family.</text>
</comment>
<sequence length="184" mass="20113">MQRGLFGVNGEPRPKTWVPAVAGTRWSVNQRGFTPVRRSAERGFTLVELMVVIAIIGLASVAVMLSIPDPRGRVMDDAERFAARVAAARDNAIVGAQPMAVWVSPSGYGFERRRDRQWVPIEDKPFVTTDWRQGTSAVLGEAGQRQLIFDGTGLPDDILAVRLQRDGEAVTVRVDMAGKVLVDG</sequence>
<evidence type="ECO:0000256" key="6">
    <source>
        <dbReference type="ARBA" id="ARBA00022692"/>
    </source>
</evidence>
<feature type="domain" description="General secretion pathway GspH" evidence="12">
    <location>
        <begin position="78"/>
        <end position="178"/>
    </location>
</feature>
<feature type="transmembrane region" description="Helical" evidence="11">
    <location>
        <begin position="43"/>
        <end position="65"/>
    </location>
</feature>
<evidence type="ECO:0000256" key="10">
    <source>
        <dbReference type="ARBA" id="ARBA00030775"/>
    </source>
</evidence>
<dbReference type="NCBIfam" id="TIGR02532">
    <property type="entry name" value="IV_pilin_GFxxxE"/>
    <property type="match status" value="1"/>
</dbReference>
<keyword evidence="3" id="KW-1003">Cell membrane</keyword>
<evidence type="ECO:0000256" key="5">
    <source>
        <dbReference type="ARBA" id="ARBA00022519"/>
    </source>
</evidence>
<evidence type="ECO:0000256" key="7">
    <source>
        <dbReference type="ARBA" id="ARBA00022989"/>
    </source>
</evidence>
<dbReference type="InterPro" id="IPR022346">
    <property type="entry name" value="T2SS_GspH"/>
</dbReference>
<keyword evidence="8 11" id="KW-0472">Membrane</keyword>
<name>A0A437J735_9SPHN</name>
<organism evidence="13 14">
    <name type="scientific">Sphingobium algorifonticola</name>
    <dbReference type="NCBI Taxonomy" id="2008318"/>
    <lineage>
        <taxon>Bacteria</taxon>
        <taxon>Pseudomonadati</taxon>
        <taxon>Pseudomonadota</taxon>
        <taxon>Alphaproteobacteria</taxon>
        <taxon>Sphingomonadales</taxon>
        <taxon>Sphingomonadaceae</taxon>
        <taxon>Sphingobium</taxon>
    </lineage>
</organism>
<comment type="caution">
    <text evidence="13">The sequence shown here is derived from an EMBL/GenBank/DDBJ whole genome shotgun (WGS) entry which is preliminary data.</text>
</comment>
<evidence type="ECO:0000256" key="1">
    <source>
        <dbReference type="ARBA" id="ARBA00004377"/>
    </source>
</evidence>
<dbReference type="PRINTS" id="PR00885">
    <property type="entry name" value="BCTERIALGSPH"/>
</dbReference>
<comment type="subcellular location">
    <subcellularLocation>
        <location evidence="1">Cell inner membrane</location>
        <topology evidence="1">Single-pass membrane protein</topology>
    </subcellularLocation>
</comment>
<evidence type="ECO:0000256" key="9">
    <source>
        <dbReference type="ARBA" id="ARBA00025772"/>
    </source>
</evidence>
<accession>A0A437J735</accession>
<dbReference type="Pfam" id="PF12019">
    <property type="entry name" value="GspH"/>
    <property type="match status" value="1"/>
</dbReference>
<dbReference type="InterPro" id="IPR045584">
    <property type="entry name" value="Pilin-like"/>
</dbReference>
<dbReference type="EMBL" id="RZUL01000003">
    <property type="protein sequence ID" value="RVT41003.1"/>
    <property type="molecule type" value="Genomic_DNA"/>
</dbReference>
<evidence type="ECO:0000313" key="14">
    <source>
        <dbReference type="Proteomes" id="UP000282977"/>
    </source>
</evidence>
<evidence type="ECO:0000256" key="2">
    <source>
        <dbReference type="ARBA" id="ARBA00021549"/>
    </source>
</evidence>
<dbReference type="AlphaFoldDB" id="A0A437J735"/>
<evidence type="ECO:0000313" key="13">
    <source>
        <dbReference type="EMBL" id="RVT41003.1"/>
    </source>
</evidence>
<dbReference type="GO" id="GO:0005886">
    <property type="term" value="C:plasma membrane"/>
    <property type="evidence" value="ECO:0007669"/>
    <property type="project" value="UniProtKB-SubCell"/>
</dbReference>
<dbReference type="InterPro" id="IPR002416">
    <property type="entry name" value="T2SS_protein-GspH"/>
</dbReference>
<keyword evidence="7 11" id="KW-1133">Transmembrane helix</keyword>
<keyword evidence="4" id="KW-0488">Methylation</keyword>
<evidence type="ECO:0000256" key="3">
    <source>
        <dbReference type="ARBA" id="ARBA00022475"/>
    </source>
</evidence>
<dbReference type="InterPro" id="IPR012902">
    <property type="entry name" value="N_methyl_site"/>
</dbReference>
<dbReference type="Proteomes" id="UP000282977">
    <property type="component" value="Unassembled WGS sequence"/>
</dbReference>
<reference evidence="13 14" key="1">
    <citation type="submission" date="2019-01" db="EMBL/GenBank/DDBJ databases">
        <authorList>
            <person name="Chen W.-M."/>
        </authorList>
    </citation>
    <scope>NUCLEOTIDE SEQUENCE [LARGE SCALE GENOMIC DNA]</scope>
    <source>
        <strain evidence="13 14">TLA-22</strain>
    </source>
</reference>
<evidence type="ECO:0000256" key="11">
    <source>
        <dbReference type="SAM" id="Phobius"/>
    </source>
</evidence>
<dbReference type="SUPFAM" id="SSF54523">
    <property type="entry name" value="Pili subunits"/>
    <property type="match status" value="1"/>
</dbReference>
<keyword evidence="6 11" id="KW-0812">Transmembrane</keyword>
<evidence type="ECO:0000256" key="4">
    <source>
        <dbReference type="ARBA" id="ARBA00022481"/>
    </source>
</evidence>
<keyword evidence="5" id="KW-0997">Cell inner membrane</keyword>
<gene>
    <name evidence="13" type="primary">gspH</name>
    <name evidence="13" type="ORF">ENE74_11160</name>
</gene>
<dbReference type="OrthoDB" id="7189369at2"/>
<evidence type="ECO:0000259" key="12">
    <source>
        <dbReference type="Pfam" id="PF12019"/>
    </source>
</evidence>
<dbReference type="GO" id="GO:0015627">
    <property type="term" value="C:type II protein secretion system complex"/>
    <property type="evidence" value="ECO:0007669"/>
    <property type="project" value="InterPro"/>
</dbReference>
<dbReference type="GO" id="GO:0015628">
    <property type="term" value="P:protein secretion by the type II secretion system"/>
    <property type="evidence" value="ECO:0007669"/>
    <property type="project" value="InterPro"/>
</dbReference>
<protein>
    <recommendedName>
        <fullName evidence="2">Type II secretion system protein H</fullName>
    </recommendedName>
    <alternativeName>
        <fullName evidence="10">General secretion pathway protein H</fullName>
    </alternativeName>
</protein>
<keyword evidence="14" id="KW-1185">Reference proteome</keyword>
<dbReference type="Gene3D" id="3.55.40.10">
    <property type="entry name" value="minor pseudopilin epsh domain"/>
    <property type="match status" value="1"/>
</dbReference>